<evidence type="ECO:0000259" key="4">
    <source>
        <dbReference type="PROSITE" id="PS50110"/>
    </source>
</evidence>
<dbReference type="SMART" id="SM00421">
    <property type="entry name" value="HTH_LUXR"/>
    <property type="match status" value="1"/>
</dbReference>
<dbReference type="Pfam" id="PF00196">
    <property type="entry name" value="GerE"/>
    <property type="match status" value="1"/>
</dbReference>
<dbReference type="PROSITE" id="PS50110">
    <property type="entry name" value="RESPONSE_REGULATORY"/>
    <property type="match status" value="1"/>
</dbReference>
<dbReference type="InterPro" id="IPR001789">
    <property type="entry name" value="Sig_transdc_resp-reg_receiver"/>
</dbReference>
<dbReference type="InterPro" id="IPR016032">
    <property type="entry name" value="Sig_transdc_resp-reg_C-effctor"/>
</dbReference>
<dbReference type="PANTHER" id="PTHR43214">
    <property type="entry name" value="TWO-COMPONENT RESPONSE REGULATOR"/>
    <property type="match status" value="1"/>
</dbReference>
<evidence type="ECO:0000256" key="2">
    <source>
        <dbReference type="PROSITE-ProRule" id="PRU00169"/>
    </source>
</evidence>
<dbReference type="InterPro" id="IPR036388">
    <property type="entry name" value="WH-like_DNA-bd_sf"/>
</dbReference>
<dbReference type="PRINTS" id="PR00038">
    <property type="entry name" value="HTHLUXR"/>
</dbReference>
<protein>
    <submittedName>
        <fullName evidence="5">Response regulator transcription factor</fullName>
    </submittedName>
</protein>
<dbReference type="SUPFAM" id="SSF52172">
    <property type="entry name" value="CheY-like"/>
    <property type="match status" value="1"/>
</dbReference>
<evidence type="ECO:0000313" key="5">
    <source>
        <dbReference type="EMBL" id="QBX54615.1"/>
    </source>
</evidence>
<feature type="domain" description="Response regulatory" evidence="4">
    <location>
        <begin position="12"/>
        <end position="131"/>
    </location>
</feature>
<name>A0A4P7IBZ6_9ACTN</name>
<dbReference type="CDD" id="cd00156">
    <property type="entry name" value="REC"/>
    <property type="match status" value="1"/>
</dbReference>
<proteinExistence type="predicted"/>
<organism evidence="5 6">
    <name type="scientific">Nocardioides seonyuensis</name>
    <dbReference type="NCBI Taxonomy" id="2518371"/>
    <lineage>
        <taxon>Bacteria</taxon>
        <taxon>Bacillati</taxon>
        <taxon>Actinomycetota</taxon>
        <taxon>Actinomycetes</taxon>
        <taxon>Propionibacteriales</taxon>
        <taxon>Nocardioidaceae</taxon>
        <taxon>Nocardioides</taxon>
    </lineage>
</organism>
<gene>
    <name evidence="5" type="ORF">EXE58_03445</name>
</gene>
<accession>A0A4P7IBZ6</accession>
<dbReference type="Gene3D" id="1.10.10.10">
    <property type="entry name" value="Winged helix-like DNA-binding domain superfamily/Winged helix DNA-binding domain"/>
    <property type="match status" value="1"/>
</dbReference>
<feature type="modified residue" description="4-aspartylphosphate" evidence="2">
    <location>
        <position position="67"/>
    </location>
</feature>
<dbReference type="Pfam" id="PF00072">
    <property type="entry name" value="Response_reg"/>
    <property type="match status" value="1"/>
</dbReference>
<dbReference type="CDD" id="cd06170">
    <property type="entry name" value="LuxR_C_like"/>
    <property type="match status" value="1"/>
</dbReference>
<evidence type="ECO:0000313" key="6">
    <source>
        <dbReference type="Proteomes" id="UP000294853"/>
    </source>
</evidence>
<evidence type="ECO:0000256" key="1">
    <source>
        <dbReference type="ARBA" id="ARBA00023125"/>
    </source>
</evidence>
<feature type="domain" description="HTH luxR-type" evidence="3">
    <location>
        <begin position="159"/>
        <end position="224"/>
    </location>
</feature>
<dbReference type="Proteomes" id="UP000294853">
    <property type="component" value="Chromosome"/>
</dbReference>
<dbReference type="SUPFAM" id="SSF46894">
    <property type="entry name" value="C-terminal effector domain of the bipartite response regulators"/>
    <property type="match status" value="1"/>
</dbReference>
<dbReference type="InterPro" id="IPR039420">
    <property type="entry name" value="WalR-like"/>
</dbReference>
<reference evidence="5 6" key="1">
    <citation type="submission" date="2019-03" db="EMBL/GenBank/DDBJ databases">
        <title>Three New Species of Nocardioides, Nocardioides euryhalodurans sp. nov., Nocardioides seonyuensis sp. nov. and Nocardioides eburneoflavus sp. nov. Iolated from Soil.</title>
        <authorList>
            <person name="Roh S.G."/>
            <person name="Lee C."/>
            <person name="Kim M.-K."/>
            <person name="Kim S.B."/>
        </authorList>
    </citation>
    <scope>NUCLEOTIDE SEQUENCE [LARGE SCALE GENOMIC DNA]</scope>
    <source>
        <strain evidence="5 6">MMS17-SY207-3</strain>
    </source>
</reference>
<keyword evidence="6" id="KW-1185">Reference proteome</keyword>
<dbReference type="KEGG" id="nsn:EXE58_03445"/>
<dbReference type="RefSeq" id="WP_135266587.1">
    <property type="nucleotide sequence ID" value="NZ_CP038436.1"/>
</dbReference>
<dbReference type="OrthoDB" id="3822649at2"/>
<dbReference type="SMART" id="SM00448">
    <property type="entry name" value="REC"/>
    <property type="match status" value="1"/>
</dbReference>
<keyword evidence="1" id="KW-0238">DNA-binding</keyword>
<dbReference type="GO" id="GO:0006355">
    <property type="term" value="P:regulation of DNA-templated transcription"/>
    <property type="evidence" value="ECO:0007669"/>
    <property type="project" value="InterPro"/>
</dbReference>
<dbReference type="GO" id="GO:0000160">
    <property type="term" value="P:phosphorelay signal transduction system"/>
    <property type="evidence" value="ECO:0007669"/>
    <property type="project" value="InterPro"/>
</dbReference>
<dbReference type="InterPro" id="IPR000792">
    <property type="entry name" value="Tscrpt_reg_LuxR_C"/>
</dbReference>
<keyword evidence="2" id="KW-0597">Phosphoprotein</keyword>
<dbReference type="EMBL" id="CP038436">
    <property type="protein sequence ID" value="QBX54615.1"/>
    <property type="molecule type" value="Genomic_DNA"/>
</dbReference>
<sequence>MTQLGASRSKHRVLIIEDHRLFAESLELTLSLEGYDVRRLALPDDGGSMATLRSSALRANPRTVLLDLDLGRFGDGMALISPLARAGANVVVVTASSDRGRWGACVKQGARKVLSKGGQLQDTLATVRRLHQGLPVMTREELESLLDAWRNERQATEHMRGRLEKLTPRERSVLDNLIEGQSVRDIARASVVAEATVRTQVKSILAKLEVSSQLAAVGLANHVGWRHHG</sequence>
<dbReference type="AlphaFoldDB" id="A0A4P7IBZ6"/>
<evidence type="ECO:0000259" key="3">
    <source>
        <dbReference type="PROSITE" id="PS50043"/>
    </source>
</evidence>
<dbReference type="Gene3D" id="3.40.50.2300">
    <property type="match status" value="1"/>
</dbReference>
<dbReference type="InterPro" id="IPR011006">
    <property type="entry name" value="CheY-like_superfamily"/>
</dbReference>
<dbReference type="PROSITE" id="PS50043">
    <property type="entry name" value="HTH_LUXR_2"/>
    <property type="match status" value="1"/>
</dbReference>
<dbReference type="GO" id="GO:0003677">
    <property type="term" value="F:DNA binding"/>
    <property type="evidence" value="ECO:0007669"/>
    <property type="project" value="UniProtKB-KW"/>
</dbReference>